<evidence type="ECO:0000313" key="3">
    <source>
        <dbReference type="Proteomes" id="UP000598350"/>
    </source>
</evidence>
<evidence type="ECO:0000256" key="1">
    <source>
        <dbReference type="ARBA" id="ARBA00010457"/>
    </source>
</evidence>
<comment type="similarity">
    <text evidence="1">Belongs to the Cu-Zn superoxide dismutase family.</text>
</comment>
<dbReference type="SUPFAM" id="SSF49329">
    <property type="entry name" value="Cu,Zn superoxide dismutase-like"/>
    <property type="match status" value="1"/>
</dbReference>
<name>A0ABR7VB26_9FLAO</name>
<organism evidence="2 3">
    <name type="scientific">Maribacter arenosus</name>
    <dbReference type="NCBI Taxonomy" id="1854708"/>
    <lineage>
        <taxon>Bacteria</taxon>
        <taxon>Pseudomonadati</taxon>
        <taxon>Bacteroidota</taxon>
        <taxon>Flavobacteriia</taxon>
        <taxon>Flavobacteriales</taxon>
        <taxon>Flavobacteriaceae</taxon>
        <taxon>Maribacter</taxon>
    </lineage>
</organism>
<accession>A0ABR7VB26</accession>
<comment type="caution">
    <text evidence="2">The sequence shown here is derived from an EMBL/GenBank/DDBJ whole genome shotgun (WGS) entry which is preliminary data.</text>
</comment>
<dbReference type="PROSITE" id="PS51257">
    <property type="entry name" value="PROKAR_LIPOPROTEIN"/>
    <property type="match status" value="1"/>
</dbReference>
<reference evidence="2 3" key="1">
    <citation type="submission" date="2020-05" db="EMBL/GenBank/DDBJ databases">
        <title>The draft genome sequence of Maribacter arenosus CAU 1321.</title>
        <authorList>
            <person name="Mu L."/>
        </authorList>
    </citation>
    <scope>NUCLEOTIDE SEQUENCE [LARGE SCALE GENOMIC DNA]</scope>
    <source>
        <strain evidence="2 3">CAU 1321</strain>
    </source>
</reference>
<proteinExistence type="inferred from homology"/>
<gene>
    <name evidence="2" type="ORF">HPE63_02190</name>
</gene>
<dbReference type="InterPro" id="IPR036423">
    <property type="entry name" value="SOD-like_Cu/Zn_dom_sf"/>
</dbReference>
<dbReference type="Proteomes" id="UP000598350">
    <property type="component" value="Unassembled WGS sequence"/>
</dbReference>
<dbReference type="EMBL" id="JABTCG010000001">
    <property type="protein sequence ID" value="MBD0849463.1"/>
    <property type="molecule type" value="Genomic_DNA"/>
</dbReference>
<evidence type="ECO:0008006" key="4">
    <source>
        <dbReference type="Google" id="ProtNLM"/>
    </source>
</evidence>
<sequence length="150" mass="15757">MKFKSSLSVTVSVIMLLFLGCNKDDVAEAVILQSVEYSIYDISNSGISGKATFTQEDNGSTHVLIELQGAYTSENPAYIRFNSAAEGGTVAITLHTCECAISNTTITKLDNGSPITYEGLIQLNGHITIHSGVGTQAPIVAVADIGSNAN</sequence>
<protein>
    <recommendedName>
        <fullName evidence="4">Lipoprotein</fullName>
    </recommendedName>
</protein>
<dbReference type="RefSeq" id="WP_188312587.1">
    <property type="nucleotide sequence ID" value="NZ_JABTCG010000001.1"/>
</dbReference>
<keyword evidence="3" id="KW-1185">Reference proteome</keyword>
<evidence type="ECO:0000313" key="2">
    <source>
        <dbReference type="EMBL" id="MBD0849463.1"/>
    </source>
</evidence>